<keyword evidence="2" id="KW-1185">Reference proteome</keyword>
<dbReference type="AlphaFoldDB" id="A0A7J8KIZ0"/>
<dbReference type="EMBL" id="JACASE010000001">
    <property type="protein sequence ID" value="KAF6508809.1"/>
    <property type="molecule type" value="Genomic_DNA"/>
</dbReference>
<organism evidence="1 2">
    <name type="scientific">Rousettus aegyptiacus</name>
    <name type="common">Egyptian fruit bat</name>
    <name type="synonym">Pteropus aegyptiacus</name>
    <dbReference type="NCBI Taxonomy" id="9407"/>
    <lineage>
        <taxon>Eukaryota</taxon>
        <taxon>Metazoa</taxon>
        <taxon>Chordata</taxon>
        <taxon>Craniata</taxon>
        <taxon>Vertebrata</taxon>
        <taxon>Euteleostomi</taxon>
        <taxon>Mammalia</taxon>
        <taxon>Eutheria</taxon>
        <taxon>Laurasiatheria</taxon>
        <taxon>Chiroptera</taxon>
        <taxon>Yinpterochiroptera</taxon>
        <taxon>Pteropodoidea</taxon>
        <taxon>Pteropodidae</taxon>
        <taxon>Rousettinae</taxon>
        <taxon>Rousettus</taxon>
    </lineage>
</organism>
<comment type="caution">
    <text evidence="1">The sequence shown here is derived from an EMBL/GenBank/DDBJ whole genome shotgun (WGS) entry which is preliminary data.</text>
</comment>
<proteinExistence type="predicted"/>
<evidence type="ECO:0000313" key="1">
    <source>
        <dbReference type="EMBL" id="KAF6508809.1"/>
    </source>
</evidence>
<evidence type="ECO:0000313" key="2">
    <source>
        <dbReference type="Proteomes" id="UP000593571"/>
    </source>
</evidence>
<gene>
    <name evidence="1" type="ORF">HJG63_019867</name>
</gene>
<dbReference type="Proteomes" id="UP000593571">
    <property type="component" value="Unassembled WGS sequence"/>
</dbReference>
<sequence length="86" mass="9608">MQFQVACGPHGLEADMENQLQTESQLDDFPQQWPDQLKGMPAEVSRILDISRTITQLSSLVTDLERMAKKLDASMLKNASDLLTST</sequence>
<protein>
    <submittedName>
        <fullName evidence="1">Uncharacterized protein</fullName>
    </submittedName>
</protein>
<name>A0A7J8KIZ0_ROUAE</name>
<reference evidence="1 2" key="1">
    <citation type="journal article" date="2020" name="Nature">
        <title>Six reference-quality genomes reveal evolution of bat adaptations.</title>
        <authorList>
            <person name="Jebb D."/>
            <person name="Huang Z."/>
            <person name="Pippel M."/>
            <person name="Hughes G.M."/>
            <person name="Lavrichenko K."/>
            <person name="Devanna P."/>
            <person name="Winkler S."/>
            <person name="Jermiin L.S."/>
            <person name="Skirmuntt E.C."/>
            <person name="Katzourakis A."/>
            <person name="Burkitt-Gray L."/>
            <person name="Ray D.A."/>
            <person name="Sullivan K.A.M."/>
            <person name="Roscito J.G."/>
            <person name="Kirilenko B.M."/>
            <person name="Davalos L.M."/>
            <person name="Corthals A.P."/>
            <person name="Power M.L."/>
            <person name="Jones G."/>
            <person name="Ransome R.D."/>
            <person name="Dechmann D.K.N."/>
            <person name="Locatelli A.G."/>
            <person name="Puechmaille S.J."/>
            <person name="Fedrigo O."/>
            <person name="Jarvis E.D."/>
            <person name="Hiller M."/>
            <person name="Vernes S.C."/>
            <person name="Myers E.W."/>
            <person name="Teeling E.C."/>
        </authorList>
    </citation>
    <scope>NUCLEOTIDE SEQUENCE [LARGE SCALE GENOMIC DNA]</scope>
    <source>
        <strain evidence="1">MRouAeg1</strain>
        <tissue evidence="1">Muscle</tissue>
    </source>
</reference>
<accession>A0A7J8KIZ0</accession>